<dbReference type="NCBIfam" id="NF033546">
    <property type="entry name" value="transpos_IS21"/>
    <property type="match status" value="1"/>
</dbReference>
<reference evidence="2 3" key="1">
    <citation type="submission" date="2019-01" db="EMBL/GenBank/DDBJ databases">
        <title>Ktedonosporobacter rubrisoli SCAWS-G2.</title>
        <authorList>
            <person name="Huang Y."/>
            <person name="Yan B."/>
        </authorList>
    </citation>
    <scope>NUCLEOTIDE SEQUENCE [LARGE SCALE GENOMIC DNA]</scope>
    <source>
        <strain evidence="2 3">SCAWS-G2</strain>
    </source>
</reference>
<keyword evidence="3" id="KW-1185">Reference proteome</keyword>
<feature type="domain" description="Integrase catalytic" evidence="1">
    <location>
        <begin position="68"/>
        <end position="254"/>
    </location>
</feature>
<dbReference type="PANTHER" id="PTHR35004:SF7">
    <property type="entry name" value="INTEGRASE PROTEIN"/>
    <property type="match status" value="1"/>
</dbReference>
<evidence type="ECO:0000313" key="3">
    <source>
        <dbReference type="Proteomes" id="UP000290365"/>
    </source>
</evidence>
<proteinExistence type="predicted"/>
<evidence type="ECO:0000259" key="1">
    <source>
        <dbReference type="PROSITE" id="PS50994"/>
    </source>
</evidence>
<accession>A0A4V0YYK6</accession>
<dbReference type="KEGG" id="kbs:EPA93_11285"/>
<dbReference type="AlphaFoldDB" id="A0A4V0YYK6"/>
<dbReference type="PANTHER" id="PTHR35004">
    <property type="entry name" value="TRANSPOSASE RV3428C-RELATED"/>
    <property type="match status" value="1"/>
</dbReference>
<dbReference type="InterPro" id="IPR054353">
    <property type="entry name" value="IstA-like_C"/>
</dbReference>
<dbReference type="PROSITE" id="PS50994">
    <property type="entry name" value="INTEGRASE"/>
    <property type="match status" value="1"/>
</dbReference>
<dbReference type="EMBL" id="CP035758">
    <property type="protein sequence ID" value="QBD76551.1"/>
    <property type="molecule type" value="Genomic_DNA"/>
</dbReference>
<protein>
    <submittedName>
        <fullName evidence="2">IS21 family transposase</fullName>
    </submittedName>
</protein>
<dbReference type="OrthoDB" id="141763at2"/>
<dbReference type="GO" id="GO:0015074">
    <property type="term" value="P:DNA integration"/>
    <property type="evidence" value="ECO:0007669"/>
    <property type="project" value="InterPro"/>
</dbReference>
<dbReference type="InterPro" id="IPR001584">
    <property type="entry name" value="Integrase_cat-core"/>
</dbReference>
<gene>
    <name evidence="2" type="ORF">EPA93_11285</name>
</gene>
<organism evidence="2 3">
    <name type="scientific">Ktedonosporobacter rubrisoli</name>
    <dbReference type="NCBI Taxonomy" id="2509675"/>
    <lineage>
        <taxon>Bacteria</taxon>
        <taxon>Bacillati</taxon>
        <taxon>Chloroflexota</taxon>
        <taxon>Ktedonobacteria</taxon>
        <taxon>Ktedonobacterales</taxon>
        <taxon>Ktedonosporobacteraceae</taxon>
        <taxon>Ktedonosporobacter</taxon>
    </lineage>
</organism>
<dbReference type="Proteomes" id="UP000290365">
    <property type="component" value="Chromosome"/>
</dbReference>
<sequence length="458" mass="53311">MAPVFGPYKARVDALLKQNEQLPRKQQYTSPKIFEIIRTEGYQGCESRIRQHVAEWNRTRKQEVFLPLEFEPGQDAQCDWGEAYVVLGGERKKVQIFTMRLCYSRRTFVTAFPTQKQESFLYGHVLAFNHFGGIPYRISYDNLATAVKMAFDRPKQRGRPPRQEQRAFQSFRSHYLFESHFCTVGLQGAHEKGQVEHGVGFVRRNYLVPLPEVASFEELNQLLKERCLADDERRVSRQPTTIGQAWQEERSALRPLPTFDYDCCEITTARLTPYSQATYETNRYSVPVKRARSAVTVKAYPFHVEILDGTTVLARHPRCYGREQDLFDPFHYLPLLEQRPGAFDHAKPLKKWRRDWPESYHLLLRKLREKWPEGRGIQEFVRVLMLHQDYPSEEVAQAVEQALDLGCIHLDGILHCLHQISTSPTSAPLDLSDRPDLDAVGNQPIDLSRYEQLLKQSW</sequence>
<dbReference type="Pfam" id="PF22483">
    <property type="entry name" value="Mu-transpos_C_2"/>
    <property type="match status" value="1"/>
</dbReference>
<evidence type="ECO:0000313" key="2">
    <source>
        <dbReference type="EMBL" id="QBD76551.1"/>
    </source>
</evidence>
<name>A0A4V0YYK6_KTERU</name>